<dbReference type="OrthoDB" id="204659at2759"/>
<dbReference type="InterPro" id="IPR001789">
    <property type="entry name" value="Sig_transdc_resp-reg_receiver"/>
</dbReference>
<dbReference type="Gene3D" id="1.10.10.10">
    <property type="entry name" value="Winged helix-like DNA-binding domain superfamily/Winged helix DNA-binding domain"/>
    <property type="match status" value="1"/>
</dbReference>
<dbReference type="SMART" id="SM00421">
    <property type="entry name" value="HTH_LUXR"/>
    <property type="match status" value="1"/>
</dbReference>
<keyword evidence="5" id="KW-0804">Transcription</keyword>
<evidence type="ECO:0000256" key="7">
    <source>
        <dbReference type="SAM" id="SignalP"/>
    </source>
</evidence>
<dbReference type="GO" id="GO:0000976">
    <property type="term" value="F:transcription cis-regulatory region binding"/>
    <property type="evidence" value="ECO:0007669"/>
    <property type="project" value="TreeGrafter"/>
</dbReference>
<keyword evidence="11" id="KW-1185">Reference proteome</keyword>
<dbReference type="PANTHER" id="PTHR48111:SF1">
    <property type="entry name" value="TWO-COMPONENT RESPONSE REGULATOR ORR33"/>
    <property type="match status" value="1"/>
</dbReference>
<dbReference type="EMBL" id="CAICTM010001099">
    <property type="protein sequence ID" value="CAB9520418.1"/>
    <property type="molecule type" value="Genomic_DNA"/>
</dbReference>
<evidence type="ECO:0000259" key="8">
    <source>
        <dbReference type="PROSITE" id="PS50043"/>
    </source>
</evidence>
<organism evidence="10 11">
    <name type="scientific">Seminavis robusta</name>
    <dbReference type="NCBI Taxonomy" id="568900"/>
    <lineage>
        <taxon>Eukaryota</taxon>
        <taxon>Sar</taxon>
        <taxon>Stramenopiles</taxon>
        <taxon>Ochrophyta</taxon>
        <taxon>Bacillariophyta</taxon>
        <taxon>Bacillariophyceae</taxon>
        <taxon>Bacillariophycidae</taxon>
        <taxon>Naviculales</taxon>
        <taxon>Naviculaceae</taxon>
        <taxon>Seminavis</taxon>
    </lineage>
</organism>
<keyword evidence="7" id="KW-0732">Signal</keyword>
<evidence type="ECO:0000256" key="5">
    <source>
        <dbReference type="ARBA" id="ARBA00023163"/>
    </source>
</evidence>
<comment type="caution">
    <text evidence="10">The sequence shown here is derived from an EMBL/GenBank/DDBJ whole genome shotgun (WGS) entry which is preliminary data.</text>
</comment>
<dbReference type="Pfam" id="PF00072">
    <property type="entry name" value="Response_reg"/>
    <property type="match status" value="1"/>
</dbReference>
<evidence type="ECO:0000256" key="1">
    <source>
        <dbReference type="ARBA" id="ARBA00022553"/>
    </source>
</evidence>
<dbReference type="AlphaFoldDB" id="A0A9N8HMB3"/>
<sequence length="326" mass="36420">MRLLGLIIIVLLLRSSTSFNVLSHSKHIHRGINGRVIGRVPSALRLANETEVPVLPSSSPDTGEVGEARDDEEEFERVIKDSKFLERNKHWVVLIDDEEAIRLAVGDFLYDQGYQITACADADAFLDVCFPNDGDDGPETLIPPVPDAIVSDVRMPGSKDGLELLGLIRADERLSRVPVILLTAKGMTADRVAGYRAGANVYLPKPFDPAELLSILDNSIQRRKQMASNQKGGLIDLKQEMSSIKEIMKRNGERVVQKTNVYLTPVEREVLDLLCRGYNNKEIAEERGVNVIGVNRTIQKLYKVSETQTRTELVRWALKTGYISKR</sequence>
<dbReference type="Gene3D" id="3.40.50.2300">
    <property type="match status" value="1"/>
</dbReference>
<dbReference type="SUPFAM" id="SSF46894">
    <property type="entry name" value="C-terminal effector domain of the bipartite response regulators"/>
    <property type="match status" value="1"/>
</dbReference>
<dbReference type="GO" id="GO:0005829">
    <property type="term" value="C:cytosol"/>
    <property type="evidence" value="ECO:0007669"/>
    <property type="project" value="TreeGrafter"/>
</dbReference>
<protein>
    <submittedName>
        <fullName evidence="10">Transcriptional regulatory protein WalR</fullName>
    </submittedName>
</protein>
<reference evidence="10" key="1">
    <citation type="submission" date="2020-06" db="EMBL/GenBank/DDBJ databases">
        <authorList>
            <consortium name="Plant Systems Biology data submission"/>
        </authorList>
    </citation>
    <scope>NUCLEOTIDE SEQUENCE</scope>
    <source>
        <strain evidence="10">D6</strain>
    </source>
</reference>
<dbReference type="SUPFAM" id="SSF52172">
    <property type="entry name" value="CheY-like"/>
    <property type="match status" value="1"/>
</dbReference>
<keyword evidence="4" id="KW-0238">DNA-binding</keyword>
<gene>
    <name evidence="10" type="ORF">SEMRO_1101_G241350.1</name>
</gene>
<dbReference type="InterPro" id="IPR000792">
    <property type="entry name" value="Tscrpt_reg_LuxR_C"/>
</dbReference>
<feature type="domain" description="HTH luxR-type" evidence="8">
    <location>
        <begin position="256"/>
        <end position="321"/>
    </location>
</feature>
<proteinExistence type="predicted"/>
<keyword evidence="2" id="KW-0902">Two-component regulatory system</keyword>
<evidence type="ECO:0000256" key="6">
    <source>
        <dbReference type="PROSITE-ProRule" id="PRU00169"/>
    </source>
</evidence>
<dbReference type="PANTHER" id="PTHR48111">
    <property type="entry name" value="REGULATOR OF RPOS"/>
    <property type="match status" value="1"/>
</dbReference>
<evidence type="ECO:0000256" key="4">
    <source>
        <dbReference type="ARBA" id="ARBA00023125"/>
    </source>
</evidence>
<dbReference type="GO" id="GO:0032993">
    <property type="term" value="C:protein-DNA complex"/>
    <property type="evidence" value="ECO:0007669"/>
    <property type="project" value="TreeGrafter"/>
</dbReference>
<feature type="modified residue" description="4-aspartylphosphate" evidence="6">
    <location>
        <position position="152"/>
    </location>
</feature>
<dbReference type="PROSITE" id="PS50110">
    <property type="entry name" value="RESPONSE_REGULATORY"/>
    <property type="match status" value="1"/>
</dbReference>
<dbReference type="SMART" id="SM00448">
    <property type="entry name" value="REC"/>
    <property type="match status" value="1"/>
</dbReference>
<feature type="signal peptide" evidence="7">
    <location>
        <begin position="1"/>
        <end position="18"/>
    </location>
</feature>
<accession>A0A9N8HMB3</accession>
<name>A0A9N8HMB3_9STRA</name>
<evidence type="ECO:0000313" key="10">
    <source>
        <dbReference type="EMBL" id="CAB9520418.1"/>
    </source>
</evidence>
<dbReference type="InterPro" id="IPR039420">
    <property type="entry name" value="WalR-like"/>
</dbReference>
<evidence type="ECO:0000259" key="9">
    <source>
        <dbReference type="PROSITE" id="PS50110"/>
    </source>
</evidence>
<dbReference type="GO" id="GO:0000156">
    <property type="term" value="F:phosphorelay response regulator activity"/>
    <property type="evidence" value="ECO:0007669"/>
    <property type="project" value="TreeGrafter"/>
</dbReference>
<feature type="domain" description="Response regulatory" evidence="9">
    <location>
        <begin position="91"/>
        <end position="220"/>
    </location>
</feature>
<keyword evidence="3" id="KW-0805">Transcription regulation</keyword>
<evidence type="ECO:0000313" key="11">
    <source>
        <dbReference type="Proteomes" id="UP001153069"/>
    </source>
</evidence>
<dbReference type="CDD" id="cd06170">
    <property type="entry name" value="LuxR_C_like"/>
    <property type="match status" value="1"/>
</dbReference>
<keyword evidence="1 6" id="KW-0597">Phosphoprotein</keyword>
<evidence type="ECO:0000256" key="3">
    <source>
        <dbReference type="ARBA" id="ARBA00023015"/>
    </source>
</evidence>
<feature type="chain" id="PRO_5040272940" evidence="7">
    <location>
        <begin position="19"/>
        <end position="326"/>
    </location>
</feature>
<dbReference type="InterPro" id="IPR011006">
    <property type="entry name" value="CheY-like_superfamily"/>
</dbReference>
<dbReference type="InterPro" id="IPR036388">
    <property type="entry name" value="WH-like_DNA-bd_sf"/>
</dbReference>
<evidence type="ECO:0000256" key="2">
    <source>
        <dbReference type="ARBA" id="ARBA00023012"/>
    </source>
</evidence>
<dbReference type="GO" id="GO:0006355">
    <property type="term" value="P:regulation of DNA-templated transcription"/>
    <property type="evidence" value="ECO:0007669"/>
    <property type="project" value="InterPro"/>
</dbReference>
<dbReference type="InterPro" id="IPR016032">
    <property type="entry name" value="Sig_transdc_resp-reg_C-effctor"/>
</dbReference>
<dbReference type="Proteomes" id="UP001153069">
    <property type="component" value="Unassembled WGS sequence"/>
</dbReference>
<dbReference type="PROSITE" id="PS50043">
    <property type="entry name" value="HTH_LUXR_2"/>
    <property type="match status" value="1"/>
</dbReference>